<dbReference type="EnsemblPlants" id="Pp3c19_10350V3.6">
    <property type="protein sequence ID" value="Pp3c19_10350V3.6"/>
    <property type="gene ID" value="Pp3c19_10350"/>
</dbReference>
<dbReference type="PANTHER" id="PTHR31084">
    <property type="entry name" value="ALPHA-L-FUCOSIDASE 2"/>
    <property type="match status" value="1"/>
</dbReference>
<dbReference type="KEGG" id="ppp:112295991"/>
<keyword evidence="6" id="KW-1185">Reference proteome</keyword>
<dbReference type="EMBL" id="ABEU02000019">
    <property type="status" value="NOT_ANNOTATED_CDS"/>
    <property type="molecule type" value="Genomic_DNA"/>
</dbReference>
<dbReference type="EnsemblPlants" id="Pp3c19_10350V3.7">
    <property type="protein sequence ID" value="Pp3c19_10350V3.7"/>
    <property type="gene ID" value="Pp3c19_10350"/>
</dbReference>
<dbReference type="EnsemblPlants" id="Pp3c19_10350V3.8">
    <property type="protein sequence ID" value="Pp3c19_10350V3.8"/>
    <property type="gene ID" value="Pp3c19_10350"/>
</dbReference>
<dbReference type="GO" id="GO:0004560">
    <property type="term" value="F:alpha-L-fucosidase activity"/>
    <property type="evidence" value="ECO:0000318"/>
    <property type="project" value="GO_Central"/>
</dbReference>
<reference evidence="5" key="3">
    <citation type="submission" date="2020-12" db="UniProtKB">
        <authorList>
            <consortium name="EnsemblPlants"/>
        </authorList>
    </citation>
    <scope>IDENTIFICATION</scope>
</reference>
<dbReference type="Pfam" id="PF21307">
    <property type="entry name" value="Glyco_hydro_95_C"/>
    <property type="match status" value="1"/>
</dbReference>
<dbReference type="FunFam" id="1.50.10.10:FF:000028">
    <property type="entry name" value="Alpha-L-fucosidase 2"/>
    <property type="match status" value="1"/>
</dbReference>
<accession>A0A7I4BL78</accession>
<dbReference type="InterPro" id="IPR054363">
    <property type="entry name" value="GH95_cat"/>
</dbReference>
<dbReference type="Pfam" id="PF22124">
    <property type="entry name" value="Glyco_hydro_95_cat"/>
    <property type="match status" value="1"/>
</dbReference>
<reference evidence="5 6" key="1">
    <citation type="journal article" date="2008" name="Science">
        <title>The Physcomitrella genome reveals evolutionary insights into the conquest of land by plants.</title>
        <authorList>
            <person name="Rensing S."/>
            <person name="Lang D."/>
            <person name="Zimmer A."/>
            <person name="Terry A."/>
            <person name="Salamov A."/>
            <person name="Shapiro H."/>
            <person name="Nishiyama T."/>
            <person name="Perroud P.-F."/>
            <person name="Lindquist E."/>
            <person name="Kamisugi Y."/>
            <person name="Tanahashi T."/>
            <person name="Sakakibara K."/>
            <person name="Fujita T."/>
            <person name="Oishi K."/>
            <person name="Shin-I T."/>
            <person name="Kuroki Y."/>
            <person name="Toyoda A."/>
            <person name="Suzuki Y."/>
            <person name="Hashimoto A."/>
            <person name="Yamaguchi K."/>
            <person name="Sugano A."/>
            <person name="Kohara Y."/>
            <person name="Fujiyama A."/>
            <person name="Anterola A."/>
            <person name="Aoki S."/>
            <person name="Ashton N."/>
            <person name="Barbazuk W.B."/>
            <person name="Barker E."/>
            <person name="Bennetzen J."/>
            <person name="Bezanilla M."/>
            <person name="Blankenship R."/>
            <person name="Cho S.H."/>
            <person name="Dutcher S."/>
            <person name="Estelle M."/>
            <person name="Fawcett J.A."/>
            <person name="Gundlach H."/>
            <person name="Hanada K."/>
            <person name="Heyl A."/>
            <person name="Hicks K.A."/>
            <person name="Hugh J."/>
            <person name="Lohr M."/>
            <person name="Mayer K."/>
            <person name="Melkozernov A."/>
            <person name="Murata T."/>
            <person name="Nelson D."/>
            <person name="Pils B."/>
            <person name="Prigge M."/>
            <person name="Reiss B."/>
            <person name="Renner T."/>
            <person name="Rombauts S."/>
            <person name="Rushton P."/>
            <person name="Sanderfoot A."/>
            <person name="Schween G."/>
            <person name="Shiu S.-H."/>
            <person name="Stueber K."/>
            <person name="Theodoulou F.L."/>
            <person name="Tu H."/>
            <person name="Van de Peer Y."/>
            <person name="Verrier P.J."/>
            <person name="Waters E."/>
            <person name="Wood A."/>
            <person name="Yang L."/>
            <person name="Cove D."/>
            <person name="Cuming A."/>
            <person name="Hasebe M."/>
            <person name="Lucas S."/>
            <person name="Mishler D.B."/>
            <person name="Reski R."/>
            <person name="Grigoriev I."/>
            <person name="Quatrano R.S."/>
            <person name="Boore J.L."/>
        </authorList>
    </citation>
    <scope>NUCLEOTIDE SEQUENCE [LARGE SCALE GENOMIC DNA]</scope>
    <source>
        <strain evidence="5 6">cv. Gransden 2004</strain>
    </source>
</reference>
<dbReference type="AlphaFoldDB" id="A0A7I4BL78"/>
<dbReference type="FunCoup" id="A0A7I4BL78">
    <property type="interactions" value="62"/>
</dbReference>
<evidence type="ECO:0000259" key="3">
    <source>
        <dbReference type="Pfam" id="PF21307"/>
    </source>
</evidence>
<evidence type="ECO:0008006" key="7">
    <source>
        <dbReference type="Google" id="ProtNLM"/>
    </source>
</evidence>
<feature type="domain" description="Glycosyl hydrolase family 95 N-terminal" evidence="2">
    <location>
        <begin position="35"/>
        <end position="282"/>
    </location>
</feature>
<dbReference type="GO" id="GO:0005975">
    <property type="term" value="P:carbohydrate metabolic process"/>
    <property type="evidence" value="ECO:0007669"/>
    <property type="project" value="InterPro"/>
</dbReference>
<organism evidence="5 6">
    <name type="scientific">Physcomitrium patens</name>
    <name type="common">Spreading-leaved earth moss</name>
    <name type="synonym">Physcomitrella patens</name>
    <dbReference type="NCBI Taxonomy" id="3218"/>
    <lineage>
        <taxon>Eukaryota</taxon>
        <taxon>Viridiplantae</taxon>
        <taxon>Streptophyta</taxon>
        <taxon>Embryophyta</taxon>
        <taxon>Bryophyta</taxon>
        <taxon>Bryophytina</taxon>
        <taxon>Bryopsida</taxon>
        <taxon>Funariidae</taxon>
        <taxon>Funariales</taxon>
        <taxon>Funariaceae</taxon>
        <taxon>Physcomitrium</taxon>
    </lineage>
</organism>
<dbReference type="Gramene" id="Pp3c19_10350V3.6">
    <property type="protein sequence ID" value="Pp3c19_10350V3.6"/>
    <property type="gene ID" value="Pp3c19_10350"/>
</dbReference>
<evidence type="ECO:0000313" key="6">
    <source>
        <dbReference type="Proteomes" id="UP000006727"/>
    </source>
</evidence>
<name>A0A7I4BL78_PHYPA</name>
<dbReference type="InterPro" id="IPR027414">
    <property type="entry name" value="GH95_N_dom"/>
</dbReference>
<dbReference type="PANTHER" id="PTHR31084:SF0">
    <property type="entry name" value="ALPHA-L-FUCOSIDASE 2"/>
    <property type="match status" value="1"/>
</dbReference>
<dbReference type="RefSeq" id="XP_024403829.1">
    <property type="nucleotide sequence ID" value="XM_024548061.2"/>
</dbReference>
<evidence type="ECO:0000259" key="2">
    <source>
        <dbReference type="Pfam" id="PF14498"/>
    </source>
</evidence>
<dbReference type="Proteomes" id="UP000006727">
    <property type="component" value="Chromosome 19"/>
</dbReference>
<dbReference type="Pfam" id="PF14498">
    <property type="entry name" value="Glyco_hyd_65N_2"/>
    <property type="match status" value="1"/>
</dbReference>
<dbReference type="GO" id="GO:0048046">
    <property type="term" value="C:apoplast"/>
    <property type="evidence" value="ECO:0007669"/>
    <property type="project" value="EnsemblPlants"/>
</dbReference>
<dbReference type="GeneID" id="112295991"/>
<dbReference type="InterPro" id="IPR012341">
    <property type="entry name" value="6hp_glycosidase-like_sf"/>
</dbReference>
<protein>
    <recommendedName>
        <fullName evidence="7">Glycosyl hydrolase family 95 N-terminal domain-containing protein</fullName>
    </recommendedName>
</protein>
<feature type="domain" description="Glycosyl hydrolase family 95 catalytic" evidence="4">
    <location>
        <begin position="395"/>
        <end position="781"/>
    </location>
</feature>
<dbReference type="PIRSF" id="PIRSF007663">
    <property type="entry name" value="UCP007663"/>
    <property type="match status" value="1"/>
</dbReference>
<evidence type="ECO:0000313" key="5">
    <source>
        <dbReference type="EnsemblPlants" id="Pp3c19_10350V3.6"/>
    </source>
</evidence>
<dbReference type="GO" id="GO:0047513">
    <property type="term" value="F:1,2-alpha-L-fucosidase activity"/>
    <property type="evidence" value="ECO:0007669"/>
    <property type="project" value="EnsemblPlants"/>
</dbReference>
<feature type="compositionally biased region" description="Polar residues" evidence="1">
    <location>
        <begin position="1"/>
        <end position="19"/>
    </location>
</feature>
<dbReference type="OrthoDB" id="2848340at2759"/>
<evidence type="ECO:0000256" key="1">
    <source>
        <dbReference type="SAM" id="MobiDB-lite"/>
    </source>
</evidence>
<evidence type="ECO:0000259" key="4">
    <source>
        <dbReference type="Pfam" id="PF22124"/>
    </source>
</evidence>
<dbReference type="Gene3D" id="1.50.10.10">
    <property type="match status" value="1"/>
</dbReference>
<dbReference type="SUPFAM" id="SSF48208">
    <property type="entry name" value="Six-hairpin glycosidases"/>
    <property type="match status" value="1"/>
</dbReference>
<reference evidence="5 6" key="2">
    <citation type="journal article" date="2018" name="Plant J.">
        <title>The Physcomitrella patens chromosome-scale assembly reveals moss genome structure and evolution.</title>
        <authorList>
            <person name="Lang D."/>
            <person name="Ullrich K.K."/>
            <person name="Murat F."/>
            <person name="Fuchs J."/>
            <person name="Jenkins J."/>
            <person name="Haas F.B."/>
            <person name="Piednoel M."/>
            <person name="Gundlach H."/>
            <person name="Van Bel M."/>
            <person name="Meyberg R."/>
            <person name="Vives C."/>
            <person name="Morata J."/>
            <person name="Symeonidi A."/>
            <person name="Hiss M."/>
            <person name="Muchero W."/>
            <person name="Kamisugi Y."/>
            <person name="Saleh O."/>
            <person name="Blanc G."/>
            <person name="Decker E.L."/>
            <person name="van Gessel N."/>
            <person name="Grimwood J."/>
            <person name="Hayes R.D."/>
            <person name="Graham S.W."/>
            <person name="Gunter L.E."/>
            <person name="McDaniel S.F."/>
            <person name="Hoernstein S.N.W."/>
            <person name="Larsson A."/>
            <person name="Li F.W."/>
            <person name="Perroud P.F."/>
            <person name="Phillips J."/>
            <person name="Ranjan P."/>
            <person name="Rokshar D.S."/>
            <person name="Rothfels C.J."/>
            <person name="Schneider L."/>
            <person name="Shu S."/>
            <person name="Stevenson D.W."/>
            <person name="Thummler F."/>
            <person name="Tillich M."/>
            <person name="Villarreal Aguilar J.C."/>
            <person name="Widiez T."/>
            <person name="Wong G.K."/>
            <person name="Wymore A."/>
            <person name="Zhang Y."/>
            <person name="Zimmer A.D."/>
            <person name="Quatrano R.S."/>
            <person name="Mayer K.F.X."/>
            <person name="Goodstein D."/>
            <person name="Casacuberta J.M."/>
            <person name="Vandepoele K."/>
            <person name="Reski R."/>
            <person name="Cuming A.C."/>
            <person name="Tuskan G.A."/>
            <person name="Maumus F."/>
            <person name="Salse J."/>
            <person name="Schmutz J."/>
            <person name="Rensing S.A."/>
        </authorList>
    </citation>
    <scope>NUCLEOTIDE SEQUENCE [LARGE SCALE GENOMIC DNA]</scope>
    <source>
        <strain evidence="5 6">cv. Gransden 2004</strain>
    </source>
</reference>
<dbReference type="InterPro" id="IPR008928">
    <property type="entry name" value="6-hairpin_glycosidase_sf"/>
</dbReference>
<feature type="domain" description="Alpha fucosidase A-like C-terminal" evidence="3">
    <location>
        <begin position="783"/>
        <end position="846"/>
    </location>
</feature>
<dbReference type="Gene3D" id="2.70.98.50">
    <property type="entry name" value="putative glycoside hydrolase family protein from bacillus halodurans"/>
    <property type="match status" value="1"/>
</dbReference>
<dbReference type="RefSeq" id="XP_024403830.1">
    <property type="nucleotide sequence ID" value="XM_024548062.2"/>
</dbReference>
<dbReference type="Gramene" id="Pp3c19_10350V3.8">
    <property type="protein sequence ID" value="Pp3c19_10350V3.8"/>
    <property type="gene ID" value="Pp3c19_10350"/>
</dbReference>
<dbReference type="InterPro" id="IPR016518">
    <property type="entry name" value="Alpha-L-fucosidase"/>
</dbReference>
<dbReference type="InterPro" id="IPR049053">
    <property type="entry name" value="AFCA-like_C"/>
</dbReference>
<proteinExistence type="predicted"/>
<dbReference type="Gramene" id="Pp3c19_10350V3.7">
    <property type="protein sequence ID" value="Pp3c19_10350V3.7"/>
    <property type="gene ID" value="Pp3c19_10350"/>
</dbReference>
<sequence length="889" mass="98487">MQHTSAINLLPNSSQTQEESAMEGGENSLLVEFFEPAQYWTEALPLGCGRLGAMVHGGVKSELVQLNEDTLWSGGPTDWNNPKALETLPRVRELVKEGKYAEATTEAQKMLGPDPEVYQPLGDLKLEFDDSHNTYDKESYRRQLDLDTAMTYVNYEIGDVSYLRQAFTSYPHQVFAMRIAGSKSGSVSFSVTLDSQLMLGKEVVGSKYIALKGQCPIDSNKVTEVASPTRSSKKQGMEFVAVLQVEVSGEAGRLQVVDKQTLKVHQADWAVLYLTASSSFDGPFKDPSISGIEPTSLAFAALANLVDLSFDDILAAHLADYQTLFHRVSLRLRNHRCIDGNPDSSVFEDVDNEEKDLGLWELIVPSEIVESKTVESGAQVSTGVDGEVYPQNAWKERISTRDRILNFDGDEDPDLVVLLFQFGRYLLIASSRPNSFVSNLQGVWSNSLHPAWRCCPTLNINLEMNYWPAETCSLAECHLPLFDFLEQIAVTGATTAKVNYGLGGWVSHHNADIWAHSAPVSGDPVWALWPMSGAWICLHLWEHYTFSQDEEFLRNRAYPLFKGCAEFFVNWLVEDGKGHLVTNPSTSPEHHFIAPDGQSACVSYGSTMDMAILHNFFNAVVSAAKIVGQDEAELVSEVKSAVGRLLPAKIGSDGRLLEWVEEFKDPEDTHRHMSHLFGLYPGHSITPQSTPELCAAATQSILKRGEIGPGWSTAWKTALWARLWNSDHAYSMIKRMFTLVPSEEKEERFDGGGLYSNLFSAHPPFQIDGNLGFTAAVAEMLFQSDESNLYLLPALPLRKWCDGLIAGLRGRGAVTVGIRWLGGNLQEVTVQVEKNFSATRMLHYNTKVVTLPKSTSGPQLYTYDGDLNLTRSRSLEDLDAGGDNSCIIL</sequence>
<gene>
    <name evidence="5" type="primary">LOC112295991</name>
</gene>
<feature type="region of interest" description="Disordered" evidence="1">
    <location>
        <begin position="1"/>
        <end position="24"/>
    </location>
</feature>